<dbReference type="EMBL" id="JAKZFC010000010">
    <property type="protein sequence ID" value="MCH7323825.1"/>
    <property type="molecule type" value="Genomic_DNA"/>
</dbReference>
<dbReference type="NCBIfam" id="TIGR02220">
    <property type="entry name" value="phg_TIGR02220"/>
    <property type="match status" value="1"/>
</dbReference>
<dbReference type="InterPro" id="IPR011741">
    <property type="entry name" value="Phg_2220_C"/>
</dbReference>
<sequence length="192" mass="22700">MKGKFLKLEKAGLVISTDKFNQFYVDRTKWYRIDYDKLNALFTAHSIQMNPTDVTAQTLLRSPKKRCEQFDLSHSNIKEPKKNNKNDIYSAQIDQIIDYLNKRASKNFTVYNDSNRRDIHERLKEGYTVEQCLAVIDGQVEVWKDDLLMERYLRPSTLFKKSKFEDYLQAKSKVQHHQPKPVILDFSAGEDW</sequence>
<name>A0ABS9UHI2_9BACL</name>
<accession>A0ABS9UHI2</accession>
<comment type="caution">
    <text evidence="2">The sequence shown here is derived from an EMBL/GenBank/DDBJ whole genome shotgun (WGS) entry which is preliminary data.</text>
</comment>
<feature type="domain" description="Phage conserved hypothetical protein C-terminal" evidence="1">
    <location>
        <begin position="96"/>
        <end position="169"/>
    </location>
</feature>
<protein>
    <submittedName>
        <fullName evidence="2">Conserved phage C-terminal domain-containing protein</fullName>
    </submittedName>
</protein>
<evidence type="ECO:0000259" key="1">
    <source>
        <dbReference type="Pfam" id="PF09524"/>
    </source>
</evidence>
<evidence type="ECO:0000313" key="2">
    <source>
        <dbReference type="EMBL" id="MCH7323825.1"/>
    </source>
</evidence>
<organism evidence="2 3">
    <name type="scientific">Solibacillus palustris</name>
    <dbReference type="NCBI Taxonomy" id="2908203"/>
    <lineage>
        <taxon>Bacteria</taxon>
        <taxon>Bacillati</taxon>
        <taxon>Bacillota</taxon>
        <taxon>Bacilli</taxon>
        <taxon>Bacillales</taxon>
        <taxon>Caryophanaceae</taxon>
        <taxon>Solibacillus</taxon>
    </lineage>
</organism>
<evidence type="ECO:0000313" key="3">
    <source>
        <dbReference type="Proteomes" id="UP001316087"/>
    </source>
</evidence>
<proteinExistence type="predicted"/>
<dbReference type="RefSeq" id="WP_241370984.1">
    <property type="nucleotide sequence ID" value="NZ_JAKZFC010000010.1"/>
</dbReference>
<dbReference type="Proteomes" id="UP001316087">
    <property type="component" value="Unassembled WGS sequence"/>
</dbReference>
<gene>
    <name evidence="2" type="ORF">LZ480_18300</name>
</gene>
<reference evidence="2 3" key="1">
    <citation type="submission" date="2022-03" db="EMBL/GenBank/DDBJ databases">
        <authorList>
            <person name="Jo J.-H."/>
            <person name="Im W.-T."/>
        </authorList>
    </citation>
    <scope>NUCLEOTIDE SEQUENCE [LARGE SCALE GENOMIC DNA]</scope>
    <source>
        <strain evidence="2 3">MA9</strain>
    </source>
</reference>
<dbReference type="Pfam" id="PF09524">
    <property type="entry name" value="Phg_2220_C"/>
    <property type="match status" value="1"/>
</dbReference>
<keyword evidence="3" id="KW-1185">Reference proteome</keyword>